<feature type="transmembrane region" description="Helical" evidence="2">
    <location>
        <begin position="34"/>
        <end position="52"/>
    </location>
</feature>
<proteinExistence type="predicted"/>
<feature type="compositionally biased region" description="Polar residues" evidence="1">
    <location>
        <begin position="511"/>
        <end position="520"/>
    </location>
</feature>
<gene>
    <name evidence="3" type="ORF">A0J61_06401</name>
</gene>
<feature type="transmembrane region" description="Helical" evidence="2">
    <location>
        <begin position="168"/>
        <end position="188"/>
    </location>
</feature>
<evidence type="ECO:0000256" key="1">
    <source>
        <dbReference type="SAM" id="MobiDB-lite"/>
    </source>
</evidence>
<keyword evidence="2" id="KW-1133">Transmembrane helix</keyword>
<dbReference type="Proteomes" id="UP000093000">
    <property type="component" value="Unassembled WGS sequence"/>
</dbReference>
<dbReference type="AlphaFoldDB" id="A0A1C7N8T7"/>
<dbReference type="EMBL" id="LUGH01000384">
    <property type="protein sequence ID" value="OBZ85555.1"/>
    <property type="molecule type" value="Genomic_DNA"/>
</dbReference>
<feature type="non-terminal residue" evidence="3">
    <location>
        <position position="536"/>
    </location>
</feature>
<sequence length="536" mass="61553">MISFGYLYIWYTYRVWTLDKFSCMSLEKFKQGELKSIVTLLILFMIPFQLFYDITSVKIKYEEGFADLLGRIFTKPEIMWTKADRNLVVPTEYSLCIGFSLQTGTLVLLQCFWNYLSNSVAKKSFMSSKEFMFYICWTFSSFIIFPLLQYNFSRDVYEATYKEIIPEMVYGIELFIVACLGVVSHFRFKKLLRSSRNTVNGRSIQQKVLYFQEINIILSTVLFGHGTLLTILSCDGLTKRKFLNIHKFTADFFICNINMCAVITWLCMILIFHPKHNLSPEANSDENTNDSQRPLNNQSGLSSANTFPQSCQYSQARSMSEYPYPSVHPLSKQEVSVADTFSHPFDNSFKYPTYQADLGYYRDKNNSITSSIPSVSTIVSRQPSYSSKLRLSKALPLRETAADLFQPMPDSDRRKSYVIMHPLSSPSDDSFQDLTSFQRDEDISIPPILPPVRKRSEPIIHHPDFRRYTNSVAIPLIDEDLEDFGVYKKAGPSEEQPQMIDIDLESSLQNYGLSSLSQQIAPPPSVPPPPIPHNCN</sequence>
<feature type="region of interest" description="Disordered" evidence="1">
    <location>
        <begin position="281"/>
        <end position="307"/>
    </location>
</feature>
<dbReference type="OrthoDB" id="2384193at2759"/>
<comment type="caution">
    <text evidence="3">The sequence shown here is derived from an EMBL/GenBank/DDBJ whole genome shotgun (WGS) entry which is preliminary data.</text>
</comment>
<organism evidence="3 4">
    <name type="scientific">Choanephora cucurbitarum</name>
    <dbReference type="NCBI Taxonomy" id="101091"/>
    <lineage>
        <taxon>Eukaryota</taxon>
        <taxon>Fungi</taxon>
        <taxon>Fungi incertae sedis</taxon>
        <taxon>Mucoromycota</taxon>
        <taxon>Mucoromycotina</taxon>
        <taxon>Mucoromycetes</taxon>
        <taxon>Mucorales</taxon>
        <taxon>Mucorineae</taxon>
        <taxon>Choanephoraceae</taxon>
        <taxon>Choanephoroideae</taxon>
        <taxon>Choanephora</taxon>
    </lineage>
</organism>
<reference evidence="3 4" key="1">
    <citation type="submission" date="2016-03" db="EMBL/GenBank/DDBJ databases">
        <title>Choanephora cucurbitarum.</title>
        <authorList>
            <person name="Min B."/>
            <person name="Park H."/>
            <person name="Park J.-H."/>
            <person name="Shin H.-D."/>
            <person name="Choi I.-G."/>
        </authorList>
    </citation>
    <scope>NUCLEOTIDE SEQUENCE [LARGE SCALE GENOMIC DNA]</scope>
    <source>
        <strain evidence="3 4">KUS-F28377</strain>
    </source>
</reference>
<keyword evidence="4" id="KW-1185">Reference proteome</keyword>
<keyword evidence="2" id="KW-0472">Membrane</keyword>
<keyword evidence="2" id="KW-0812">Transmembrane</keyword>
<evidence type="ECO:0000313" key="3">
    <source>
        <dbReference type="EMBL" id="OBZ85555.1"/>
    </source>
</evidence>
<accession>A0A1C7N8T7</accession>
<dbReference type="InParanoid" id="A0A1C7N8T7"/>
<feature type="region of interest" description="Disordered" evidence="1">
    <location>
        <begin position="511"/>
        <end position="536"/>
    </location>
</feature>
<evidence type="ECO:0000256" key="2">
    <source>
        <dbReference type="SAM" id="Phobius"/>
    </source>
</evidence>
<feature type="transmembrane region" description="Helical" evidence="2">
    <location>
        <begin position="131"/>
        <end position="148"/>
    </location>
</feature>
<dbReference type="STRING" id="101091.A0A1C7N8T7"/>
<protein>
    <submittedName>
        <fullName evidence="3">Uncharacterized protein</fullName>
    </submittedName>
</protein>
<evidence type="ECO:0000313" key="4">
    <source>
        <dbReference type="Proteomes" id="UP000093000"/>
    </source>
</evidence>
<feature type="compositionally biased region" description="Pro residues" evidence="1">
    <location>
        <begin position="521"/>
        <end position="536"/>
    </location>
</feature>
<feature type="compositionally biased region" description="Polar residues" evidence="1">
    <location>
        <begin position="289"/>
        <end position="307"/>
    </location>
</feature>
<feature type="transmembrane region" description="Helical" evidence="2">
    <location>
        <begin position="252"/>
        <end position="272"/>
    </location>
</feature>
<name>A0A1C7N8T7_9FUNG</name>